<feature type="binding site" evidence="2">
    <location>
        <position position="34"/>
    </location>
    <ligand>
        <name>a divalent metal cation</name>
        <dbReference type="ChEBI" id="CHEBI:60240"/>
    </ligand>
</feature>
<reference evidence="5 6" key="1">
    <citation type="submission" date="2021-06" db="EMBL/GenBank/DDBJ databases">
        <authorList>
            <person name="Criscuolo A."/>
        </authorList>
    </citation>
    <scope>NUCLEOTIDE SEQUENCE [LARGE SCALE GENOMIC DNA]</scope>
    <source>
        <strain evidence="6">CIP 111802</strain>
    </source>
</reference>
<dbReference type="PROSITE" id="PS01085">
    <property type="entry name" value="RIBUL_P_3_EPIMER_1"/>
    <property type="match status" value="1"/>
</dbReference>
<dbReference type="RefSeq" id="WP_218096463.1">
    <property type="nucleotide sequence ID" value="NZ_CAJVCE010000001.1"/>
</dbReference>
<comment type="similarity">
    <text evidence="2 4">Belongs to the ribulose-phosphate 3-epimerase family.</text>
</comment>
<dbReference type="PANTHER" id="PTHR11749">
    <property type="entry name" value="RIBULOSE-5-PHOSPHATE-3-EPIMERASE"/>
    <property type="match status" value="1"/>
</dbReference>
<feature type="binding site" evidence="2">
    <location>
        <position position="65"/>
    </location>
    <ligand>
        <name>a divalent metal cation</name>
        <dbReference type="ChEBI" id="CHEBI:60240"/>
    </ligand>
</feature>
<comment type="catalytic activity">
    <reaction evidence="2 4">
        <text>D-ribulose 5-phosphate = D-xylulose 5-phosphate</text>
        <dbReference type="Rhea" id="RHEA:13677"/>
        <dbReference type="ChEBI" id="CHEBI:57737"/>
        <dbReference type="ChEBI" id="CHEBI:58121"/>
        <dbReference type="EC" id="5.1.3.1"/>
    </reaction>
</comment>
<comment type="caution">
    <text evidence="5">The sequence shown here is derived from an EMBL/GenBank/DDBJ whole genome shotgun (WGS) entry which is preliminary data.</text>
</comment>
<evidence type="ECO:0000256" key="4">
    <source>
        <dbReference type="PIRNR" id="PIRNR001461"/>
    </source>
</evidence>
<dbReference type="CDD" id="cd00429">
    <property type="entry name" value="RPE"/>
    <property type="match status" value="1"/>
</dbReference>
<dbReference type="Proteomes" id="UP000730618">
    <property type="component" value="Unassembled WGS sequence"/>
</dbReference>
<dbReference type="PROSITE" id="PS01086">
    <property type="entry name" value="RIBUL_P_3_EPIMER_2"/>
    <property type="match status" value="1"/>
</dbReference>
<dbReference type="Pfam" id="PF00834">
    <property type="entry name" value="Ribul_P_3_epim"/>
    <property type="match status" value="1"/>
</dbReference>
<sequence>MTLIGPSLMCADWGKLKDSVDMLERGGVNYFHFDIMDGSFVPNFTMGPDLLKALRSYTNKPFDIHLMVQEPERYIEMFAEAGADWISIHAESKVHLQRALHKIRELNLRAGVALNPSTPLSVMDYVWDDADYVCLMTVNPGFAGQSFIPSMYKKIADLDQLIAENGSRIDIQVDGNISYETIPKVMKLGATMLVCGTSSLFNSNDLEQKAAQLTAYVNEQYNQLSQRRNA</sequence>
<evidence type="ECO:0000256" key="1">
    <source>
        <dbReference type="ARBA" id="ARBA00023235"/>
    </source>
</evidence>
<comment type="cofactor">
    <cofactor evidence="2">
        <name>a divalent metal cation</name>
        <dbReference type="ChEBI" id="CHEBI:60240"/>
    </cofactor>
    <text evidence="2">Binds 1 divalent metal cation per subunit.</text>
</comment>
<feature type="binding site" evidence="2">
    <location>
        <position position="7"/>
    </location>
    <ligand>
        <name>substrate</name>
    </ligand>
</feature>
<feature type="binding site" evidence="2">
    <location>
        <position position="32"/>
    </location>
    <ligand>
        <name>a divalent metal cation</name>
        <dbReference type="ChEBI" id="CHEBI:60240"/>
    </ligand>
</feature>
<keyword evidence="2 4" id="KW-0119">Carbohydrate metabolism</keyword>
<proteinExistence type="inferred from homology"/>
<feature type="binding site" evidence="2">
    <location>
        <begin position="141"/>
        <end position="144"/>
    </location>
    <ligand>
        <name>substrate</name>
    </ligand>
</feature>
<evidence type="ECO:0000256" key="2">
    <source>
        <dbReference type="HAMAP-Rule" id="MF_02227"/>
    </source>
</evidence>
<gene>
    <name evidence="5" type="primary">rpe_1</name>
    <name evidence="2" type="synonym">rpe</name>
    <name evidence="5" type="ORF">PAECIP111802_00061</name>
</gene>
<comment type="function">
    <text evidence="2">Catalyzes the reversible epimerization of D-ribulose 5-phosphate to D-xylulose 5-phosphate.</text>
</comment>
<evidence type="ECO:0000313" key="5">
    <source>
        <dbReference type="EMBL" id="CAG7614307.1"/>
    </source>
</evidence>
<comment type="pathway">
    <text evidence="2">Carbohydrate degradation.</text>
</comment>
<dbReference type="HAMAP" id="MF_02227">
    <property type="entry name" value="RPE"/>
    <property type="match status" value="1"/>
</dbReference>
<comment type="caution">
    <text evidence="2">Lacks conserved residue(s) required for the propagation of feature annotation.</text>
</comment>
<dbReference type="EC" id="5.1.3.1" evidence="2 3"/>
<dbReference type="PIRSF" id="PIRSF001461">
    <property type="entry name" value="RPE"/>
    <property type="match status" value="1"/>
</dbReference>
<feature type="binding site" evidence="2">
    <location>
        <position position="65"/>
    </location>
    <ligand>
        <name>substrate</name>
    </ligand>
</feature>
<dbReference type="InterPro" id="IPR026019">
    <property type="entry name" value="Ribul_P_3_epim"/>
</dbReference>
<dbReference type="NCBIfam" id="NF004076">
    <property type="entry name" value="PRK05581.1-4"/>
    <property type="match status" value="1"/>
</dbReference>
<feature type="active site" description="Proton acceptor" evidence="2">
    <location>
        <position position="34"/>
    </location>
</feature>
<evidence type="ECO:0000313" key="6">
    <source>
        <dbReference type="Proteomes" id="UP000730618"/>
    </source>
</evidence>
<keyword evidence="2" id="KW-0479">Metal-binding</keyword>
<organism evidence="5 6">
    <name type="scientific">Paenibacillus allorhizosphaerae</name>
    <dbReference type="NCBI Taxonomy" id="2849866"/>
    <lineage>
        <taxon>Bacteria</taxon>
        <taxon>Bacillati</taxon>
        <taxon>Bacillota</taxon>
        <taxon>Bacilli</taxon>
        <taxon>Bacillales</taxon>
        <taxon>Paenibacillaceae</taxon>
        <taxon>Paenibacillus</taxon>
    </lineage>
</organism>
<protein>
    <recommendedName>
        <fullName evidence="2 3">Ribulose-phosphate 3-epimerase</fullName>
        <ecNumber evidence="2 3">5.1.3.1</ecNumber>
    </recommendedName>
</protein>
<feature type="binding site" evidence="2">
    <location>
        <position position="174"/>
    </location>
    <ligand>
        <name>a divalent metal cation</name>
        <dbReference type="ChEBI" id="CHEBI:60240"/>
    </ligand>
</feature>
<accession>A0ABN7TFQ9</accession>
<keyword evidence="6" id="KW-1185">Reference proteome</keyword>
<feature type="active site" description="Proton donor" evidence="2">
    <location>
        <position position="174"/>
    </location>
</feature>
<name>A0ABN7TFQ9_9BACL</name>
<dbReference type="InterPro" id="IPR000056">
    <property type="entry name" value="Ribul_P_3_epim-like"/>
</dbReference>
<dbReference type="EMBL" id="CAJVCE010000001">
    <property type="protein sequence ID" value="CAG7614307.1"/>
    <property type="molecule type" value="Genomic_DNA"/>
</dbReference>
<keyword evidence="1 2" id="KW-0413">Isomerase</keyword>
<evidence type="ECO:0000256" key="3">
    <source>
        <dbReference type="NCBIfam" id="TIGR01163"/>
    </source>
</evidence>
<dbReference type="NCBIfam" id="TIGR01163">
    <property type="entry name" value="rpe"/>
    <property type="match status" value="1"/>
</dbReference>
<dbReference type="GO" id="GO:0004750">
    <property type="term" value="F:D-ribulose-phosphate 3-epimerase activity"/>
    <property type="evidence" value="ECO:0007669"/>
    <property type="project" value="UniProtKB-EC"/>
</dbReference>